<proteinExistence type="predicted"/>
<keyword evidence="1" id="KW-0472">Membrane</keyword>
<dbReference type="Proteomes" id="UP001448207">
    <property type="component" value="Unassembled WGS sequence"/>
</dbReference>
<feature type="non-terminal residue" evidence="2">
    <location>
        <position position="98"/>
    </location>
</feature>
<organism evidence="2 3">
    <name type="scientific">Phycomyces blakesleeanus</name>
    <dbReference type="NCBI Taxonomy" id="4837"/>
    <lineage>
        <taxon>Eukaryota</taxon>
        <taxon>Fungi</taxon>
        <taxon>Fungi incertae sedis</taxon>
        <taxon>Mucoromycota</taxon>
        <taxon>Mucoromycotina</taxon>
        <taxon>Mucoromycetes</taxon>
        <taxon>Mucorales</taxon>
        <taxon>Phycomycetaceae</taxon>
        <taxon>Phycomyces</taxon>
    </lineage>
</organism>
<evidence type="ECO:0000256" key="1">
    <source>
        <dbReference type="SAM" id="Phobius"/>
    </source>
</evidence>
<keyword evidence="1" id="KW-1133">Transmembrane helix</keyword>
<evidence type="ECO:0000313" key="3">
    <source>
        <dbReference type="Proteomes" id="UP001448207"/>
    </source>
</evidence>
<keyword evidence="3" id="KW-1185">Reference proteome</keyword>
<reference evidence="2 3" key="1">
    <citation type="submission" date="2024-04" db="EMBL/GenBank/DDBJ databases">
        <title>Symmetric and asymmetric DNA N6-adenine methylation regulates different biological responses in Mucorales.</title>
        <authorList>
            <consortium name="Lawrence Berkeley National Laboratory"/>
            <person name="Lax C."/>
            <person name="Mondo S.J."/>
            <person name="Osorio-Concepcion M."/>
            <person name="Muszewska A."/>
            <person name="Corrochano-Luque M."/>
            <person name="Gutierrez G."/>
            <person name="Riley R."/>
            <person name="Lipzen A."/>
            <person name="Guo J."/>
            <person name="Hundley H."/>
            <person name="Amirebrahimi M."/>
            <person name="Ng V."/>
            <person name="Lorenzo-Gutierrez D."/>
            <person name="Binder U."/>
            <person name="Yang J."/>
            <person name="Song Y."/>
            <person name="Canovas D."/>
            <person name="Navarro E."/>
            <person name="Freitag M."/>
            <person name="Gabaldon T."/>
            <person name="Grigoriev I.V."/>
            <person name="Corrochano L.M."/>
            <person name="Nicolas F.E."/>
            <person name="Garre V."/>
        </authorList>
    </citation>
    <scope>NUCLEOTIDE SEQUENCE [LARGE SCALE GENOMIC DNA]</scope>
    <source>
        <strain evidence="2 3">L51</strain>
    </source>
</reference>
<feature type="non-terminal residue" evidence="2">
    <location>
        <position position="1"/>
    </location>
</feature>
<name>A0ABR3AR34_PHYBL</name>
<comment type="caution">
    <text evidence="2">The sequence shown here is derived from an EMBL/GenBank/DDBJ whole genome shotgun (WGS) entry which is preliminary data.</text>
</comment>
<evidence type="ECO:0000313" key="2">
    <source>
        <dbReference type="EMBL" id="KAL0079327.1"/>
    </source>
</evidence>
<dbReference type="EMBL" id="JBCLYO010000022">
    <property type="protein sequence ID" value="KAL0079327.1"/>
    <property type="molecule type" value="Genomic_DNA"/>
</dbReference>
<feature type="transmembrane region" description="Helical" evidence="1">
    <location>
        <begin position="59"/>
        <end position="78"/>
    </location>
</feature>
<keyword evidence="1" id="KW-0812">Transmembrane</keyword>
<sequence>VKSSIPVYSYILAHAKWTTTNNAYTLYVTRDAKNDNVIPVLVALHEEVNYAKILKTINLCAMVYVGFRLLSTVLMISISGPYSLKDNNVFDAVANSFL</sequence>
<accession>A0ABR3AR34</accession>
<gene>
    <name evidence="2" type="ORF">J3Q64DRAFT_1606713</name>
</gene>
<protein>
    <submittedName>
        <fullName evidence="2">Uncharacterized protein</fullName>
    </submittedName>
</protein>